<dbReference type="Gene3D" id="1.10.357.10">
    <property type="entry name" value="Tetracycline Repressor, domain 2"/>
    <property type="match status" value="1"/>
</dbReference>
<dbReference type="InterPro" id="IPR009057">
    <property type="entry name" value="Homeodomain-like_sf"/>
</dbReference>
<comment type="caution">
    <text evidence="4">The sequence shown here is derived from an EMBL/GenBank/DDBJ whole genome shotgun (WGS) entry which is preliminary data.</text>
</comment>
<evidence type="ECO:0000259" key="3">
    <source>
        <dbReference type="PROSITE" id="PS50977"/>
    </source>
</evidence>
<evidence type="ECO:0000313" key="4">
    <source>
        <dbReference type="EMBL" id="RGK41445.1"/>
    </source>
</evidence>
<protein>
    <submittedName>
        <fullName evidence="4">TetR family transcriptional regulator</fullName>
    </submittedName>
</protein>
<feature type="domain" description="HTH tetR-type" evidence="3">
    <location>
        <begin position="9"/>
        <end position="69"/>
    </location>
</feature>
<dbReference type="RefSeq" id="WP_005609628.1">
    <property type="nucleotide sequence ID" value="NZ_CABKOA010000036.1"/>
</dbReference>
<gene>
    <name evidence="6" type="ORF">DW116_05940</name>
    <name evidence="5" type="ORF">DW672_01975</name>
    <name evidence="4" type="ORF">DXD17_04075</name>
</gene>
<organism evidence="4 7">
    <name type="scientific">[Ruminococcus] lactaris</name>
    <dbReference type="NCBI Taxonomy" id="46228"/>
    <lineage>
        <taxon>Bacteria</taxon>
        <taxon>Bacillati</taxon>
        <taxon>Bacillota</taxon>
        <taxon>Clostridia</taxon>
        <taxon>Lachnospirales</taxon>
        <taxon>Lachnospiraceae</taxon>
        <taxon>Mediterraneibacter</taxon>
    </lineage>
</organism>
<proteinExistence type="predicted"/>
<dbReference type="GeneID" id="77333779"/>
<evidence type="ECO:0000313" key="7">
    <source>
        <dbReference type="Proteomes" id="UP000260793"/>
    </source>
</evidence>
<dbReference type="Proteomes" id="UP000284902">
    <property type="component" value="Unassembled WGS sequence"/>
</dbReference>
<sequence length="169" mass="19834">MGQNAKATDFLKECMADALIQKMQEKPFEKVTVNEIADLAGVNRSTWFRNFKTKNDALSFKIVILWNRYRNDHGLSSEKYTLDNARDFFAFTYENRFLLQLAYTAQVQSSIYDGFYQIMMSQYDGSAYECYRGRFYSYALFGLLDEWVKRDFSESPADLSTIFHKIIQS</sequence>
<dbReference type="EMBL" id="QSQN01000008">
    <property type="protein sequence ID" value="RGK41445.1"/>
    <property type="molecule type" value="Genomic_DNA"/>
</dbReference>
<dbReference type="AlphaFoldDB" id="A0A3E4LVZ9"/>
<dbReference type="EMBL" id="QRHG01000003">
    <property type="protein sequence ID" value="RHF62935.1"/>
    <property type="molecule type" value="Genomic_DNA"/>
</dbReference>
<dbReference type="Pfam" id="PF14278">
    <property type="entry name" value="TetR_C_8"/>
    <property type="match status" value="1"/>
</dbReference>
<evidence type="ECO:0000313" key="6">
    <source>
        <dbReference type="EMBL" id="RHJ62055.1"/>
    </source>
</evidence>
<dbReference type="InterPro" id="IPR001647">
    <property type="entry name" value="HTH_TetR"/>
</dbReference>
<keyword evidence="1 2" id="KW-0238">DNA-binding</keyword>
<dbReference type="Proteomes" id="UP000260793">
    <property type="component" value="Unassembled WGS sequence"/>
</dbReference>
<dbReference type="EMBL" id="QRMI01000012">
    <property type="protein sequence ID" value="RHJ62055.1"/>
    <property type="molecule type" value="Genomic_DNA"/>
</dbReference>
<evidence type="ECO:0000313" key="9">
    <source>
        <dbReference type="Proteomes" id="UP000285832"/>
    </source>
</evidence>
<evidence type="ECO:0000256" key="2">
    <source>
        <dbReference type="PROSITE-ProRule" id="PRU00335"/>
    </source>
</evidence>
<dbReference type="PROSITE" id="PS50977">
    <property type="entry name" value="HTH_TETR_2"/>
    <property type="match status" value="1"/>
</dbReference>
<dbReference type="Pfam" id="PF00440">
    <property type="entry name" value="TetR_N"/>
    <property type="match status" value="1"/>
</dbReference>
<dbReference type="SUPFAM" id="SSF46689">
    <property type="entry name" value="Homeodomain-like"/>
    <property type="match status" value="1"/>
</dbReference>
<dbReference type="InterPro" id="IPR039532">
    <property type="entry name" value="TetR_C_Firmicutes"/>
</dbReference>
<evidence type="ECO:0000256" key="1">
    <source>
        <dbReference type="ARBA" id="ARBA00023125"/>
    </source>
</evidence>
<name>A0A3E4LVZ9_9FIRM</name>
<evidence type="ECO:0000313" key="5">
    <source>
        <dbReference type="EMBL" id="RHF62935.1"/>
    </source>
</evidence>
<dbReference type="GO" id="GO:0003677">
    <property type="term" value="F:DNA binding"/>
    <property type="evidence" value="ECO:0007669"/>
    <property type="project" value="UniProtKB-UniRule"/>
</dbReference>
<evidence type="ECO:0000313" key="8">
    <source>
        <dbReference type="Proteomes" id="UP000284902"/>
    </source>
</evidence>
<reference evidence="7 8" key="1">
    <citation type="submission" date="2018-08" db="EMBL/GenBank/DDBJ databases">
        <title>A genome reference for cultivated species of the human gut microbiota.</title>
        <authorList>
            <person name="Zou Y."/>
            <person name="Xue W."/>
            <person name="Luo G."/>
        </authorList>
    </citation>
    <scope>NUCLEOTIDE SEQUENCE [LARGE SCALE GENOMIC DNA]</scope>
    <source>
        <strain evidence="6 9">AM09-9</strain>
        <strain evidence="5 8">AM25-1LB</strain>
        <strain evidence="4 7">TF11-7</strain>
    </source>
</reference>
<feature type="DNA-binding region" description="H-T-H motif" evidence="2">
    <location>
        <begin position="32"/>
        <end position="51"/>
    </location>
</feature>
<accession>A0A3E4LVZ9</accession>
<dbReference type="Proteomes" id="UP000285832">
    <property type="component" value="Unassembled WGS sequence"/>
</dbReference>